<reference evidence="4 5" key="1">
    <citation type="journal article" date="2013" name="PLoS Genet.">
        <title>The genome and development-dependent transcriptomes of Pyronema confluens: a window into fungal evolution.</title>
        <authorList>
            <person name="Traeger S."/>
            <person name="Altegoer F."/>
            <person name="Freitag M."/>
            <person name="Gabaldon T."/>
            <person name="Kempken F."/>
            <person name="Kumar A."/>
            <person name="Marcet-Houben M."/>
            <person name="Poggeler S."/>
            <person name="Stajich J.E."/>
            <person name="Nowrousian M."/>
        </authorList>
    </citation>
    <scope>NUCLEOTIDE SEQUENCE [LARGE SCALE GENOMIC DNA]</scope>
    <source>
        <strain evidence="5">CBS 100304</strain>
        <tissue evidence="4">Vegetative mycelium</tissue>
    </source>
</reference>
<dbReference type="OMA" id="HPHIPRI"/>
<dbReference type="PANTHER" id="PTHR28136:SF1">
    <property type="entry name" value="NUCLEUS EXPORT PROTEIN BRL1"/>
    <property type="match status" value="1"/>
</dbReference>
<accession>U4LCT8</accession>
<feature type="compositionally biased region" description="Basic residues" evidence="1">
    <location>
        <begin position="208"/>
        <end position="220"/>
    </location>
</feature>
<feature type="domain" description="Brl1/Brr6" evidence="3">
    <location>
        <begin position="239"/>
        <end position="372"/>
    </location>
</feature>
<dbReference type="OrthoDB" id="5961at2759"/>
<keyword evidence="2" id="KW-0472">Membrane</keyword>
<gene>
    <name evidence="4" type="ORF">PCON_07899</name>
</gene>
<evidence type="ECO:0000256" key="2">
    <source>
        <dbReference type="SAM" id="Phobius"/>
    </source>
</evidence>
<proteinExistence type="predicted"/>
<feature type="region of interest" description="Disordered" evidence="1">
    <location>
        <begin position="153"/>
        <end position="224"/>
    </location>
</feature>
<dbReference type="Pfam" id="PF10104">
    <property type="entry name" value="Brr6_like_C_C"/>
    <property type="match status" value="1"/>
</dbReference>
<evidence type="ECO:0000313" key="4">
    <source>
        <dbReference type="EMBL" id="CCX08306.1"/>
    </source>
</evidence>
<dbReference type="AlphaFoldDB" id="U4LCT8"/>
<keyword evidence="5" id="KW-1185">Reference proteome</keyword>
<feature type="compositionally biased region" description="Polar residues" evidence="1">
    <location>
        <begin position="86"/>
        <end position="103"/>
    </location>
</feature>
<feature type="compositionally biased region" description="Basic and acidic residues" evidence="1">
    <location>
        <begin position="190"/>
        <end position="207"/>
    </location>
</feature>
<evidence type="ECO:0000259" key="3">
    <source>
        <dbReference type="SMART" id="SM01042"/>
    </source>
</evidence>
<dbReference type="GO" id="GO:0031965">
    <property type="term" value="C:nuclear membrane"/>
    <property type="evidence" value="ECO:0007669"/>
    <property type="project" value="InterPro"/>
</dbReference>
<dbReference type="SMART" id="SM01042">
    <property type="entry name" value="Brr6_like_C_C"/>
    <property type="match status" value="1"/>
</dbReference>
<dbReference type="Proteomes" id="UP000018144">
    <property type="component" value="Unassembled WGS sequence"/>
</dbReference>
<feature type="region of interest" description="Disordered" evidence="1">
    <location>
        <begin position="443"/>
        <end position="475"/>
    </location>
</feature>
<dbReference type="GO" id="GO:0055088">
    <property type="term" value="P:lipid homeostasis"/>
    <property type="evidence" value="ECO:0007669"/>
    <property type="project" value="InterPro"/>
</dbReference>
<dbReference type="GO" id="GO:0006998">
    <property type="term" value="P:nuclear envelope organization"/>
    <property type="evidence" value="ECO:0007669"/>
    <property type="project" value="InterPro"/>
</dbReference>
<dbReference type="PANTHER" id="PTHR28136">
    <property type="entry name" value="NUCLEUS EXPORT PROTEIN BRR6"/>
    <property type="match status" value="1"/>
</dbReference>
<dbReference type="STRING" id="1076935.U4LCT8"/>
<feature type="compositionally biased region" description="Basic and acidic residues" evidence="1">
    <location>
        <begin position="108"/>
        <end position="118"/>
    </location>
</feature>
<dbReference type="InterPro" id="IPR040202">
    <property type="entry name" value="Brl1/Brr6"/>
</dbReference>
<protein>
    <submittedName>
        <fullName evidence="4">Similar to Nucleus export protein brr6 acc. no. Q9UT30</fullName>
    </submittedName>
</protein>
<feature type="compositionally biased region" description="Polar residues" evidence="1">
    <location>
        <begin position="26"/>
        <end position="39"/>
    </location>
</feature>
<keyword evidence="2" id="KW-0812">Transmembrane</keyword>
<name>U4LCT8_PYROM</name>
<keyword evidence="2" id="KW-1133">Transmembrane helix</keyword>
<feature type="transmembrane region" description="Helical" evidence="2">
    <location>
        <begin position="242"/>
        <end position="263"/>
    </location>
</feature>
<sequence length="475" mass="52936">MEHNRGNESPMDWQWENISGRIDPNSPFNRSVSAPSTVDETPVKKGQSFLPSTGSPLKQPVFSTPAPFPQSPIKPPNFAAIKPIFQTPSATPFRRSTFQTPAFQTPRRAFDSPSKDSDIFSTPGDDDTEVEAATPDAVVAQLFRSGKKGGISSLSLSSTRVTGRGELRRGKDREGAISKPVLRKRRNRSVHHDNRSEYYSSDEEREHRGRSRSPSKRKQQKAATTDEWLYTHRNIPAIVSGYLNLAVQAAWVGLVVYILFAAFRIVRDDMDHRVAEAATEVLGQIAGCHKNYLQNRCAPDFRVPAMELSCQEWERCMNQDPTKVGRAKVSARTIAEILNGFVNELHWKTLGLIAFLVTICWLAGNLVGRNSNPVPPPQMYPPSTPHHAPPTPYAATPYSAAPYMGTPYAATPSMFASPFPHMPSTPHGMHGFRQQMFATPVGKRGRWLPDTPDTPLTERTERSIEWEEGESDMKD</sequence>
<dbReference type="EMBL" id="HF935408">
    <property type="protein sequence ID" value="CCX08306.1"/>
    <property type="molecule type" value="Genomic_DNA"/>
</dbReference>
<dbReference type="eggNOG" id="KOG4503">
    <property type="taxonomic scope" value="Eukaryota"/>
</dbReference>
<feature type="compositionally biased region" description="Basic and acidic residues" evidence="1">
    <location>
        <begin position="456"/>
        <end position="475"/>
    </location>
</feature>
<evidence type="ECO:0000256" key="1">
    <source>
        <dbReference type="SAM" id="MobiDB-lite"/>
    </source>
</evidence>
<evidence type="ECO:0000313" key="5">
    <source>
        <dbReference type="Proteomes" id="UP000018144"/>
    </source>
</evidence>
<dbReference type="InterPro" id="IPR018767">
    <property type="entry name" value="Brl1/Brr6_dom"/>
</dbReference>
<feature type="compositionally biased region" description="Pro residues" evidence="1">
    <location>
        <begin position="66"/>
        <end position="75"/>
    </location>
</feature>
<feature type="region of interest" description="Disordered" evidence="1">
    <location>
        <begin position="1"/>
        <end position="130"/>
    </location>
</feature>
<feature type="compositionally biased region" description="Basic and acidic residues" evidence="1">
    <location>
        <begin position="163"/>
        <end position="176"/>
    </location>
</feature>
<organism evidence="4 5">
    <name type="scientific">Pyronema omphalodes (strain CBS 100304)</name>
    <name type="common">Pyronema confluens</name>
    <dbReference type="NCBI Taxonomy" id="1076935"/>
    <lineage>
        <taxon>Eukaryota</taxon>
        <taxon>Fungi</taxon>
        <taxon>Dikarya</taxon>
        <taxon>Ascomycota</taxon>
        <taxon>Pezizomycotina</taxon>
        <taxon>Pezizomycetes</taxon>
        <taxon>Pezizales</taxon>
        <taxon>Pyronemataceae</taxon>
        <taxon>Pyronema</taxon>
    </lineage>
</organism>